<sequence>MDTRGKTNAEFRNDVTTTLARHEASFDQVNAALQAMLTELQALRHSRNPSSSQPDTNPFAPEETSRSNAVNERSIHHEQPHHHLKLDFPRFNGEDPTGWVYKAEQYFDFKDISPDQQVQLASFHLEGIALQWHRWLTKFRGPLTWKEFTKAVHLRFGPTDYEDPSEALTRLKQTSSVAAYQEAFERLSHRVDGLPENFLIGCFVAGLRDDIRLDVKIKQPRTLSDTIGVARLIEERNQLQRKPTQAARSQSTVITERPGLNPTAGVLGPPPNQRPNQNLVTPPATFLRITNQEARERRERGLCYYCDEKFTPGHRCKRPQLFMIEDLPYLGSEDVNGVQFEQDTQETIPEISFHAMAGTEHPQNLRVSGKLKNKEVTVLIDGGSTHNFIDQSIVSKFGLPVVRDKKLQVMVANREKIECVGQCQALTLIIQGLPVTTDFYVLPVTACQMVLGVQWLETLGPVETDYKKLTMTFQVGGVSHTFQGLGQTSIAALTDKELNGIHGMGFFFQIIMTSTSKPKVHSLDMSRLLADFSHVFESPTSLPPRRSHDHQIPLQPSAEPVSVRPYRYPYYQKTEIEKMVQELLQSGLIRASKSPFSSPILLVKKADGGWRFCVDYRALNNITVKDKYPIPVIDELLDELYGAKFFSKLDLRSGYHQIRVKDEDIPKTAFRTHEGHYEFVGVAVDPIKIQAVIEWPKPVSVKGVRGFLGLAGYYRKFICSFGSIAAPLTQLLTKEGFHWNEAAEMAFKQLKEALTSPPILRLPDFTQQFVIDCDASGTGVGAILSQQNQLVAYFSEALKGSALALSTYEKEMLAIVKAIRKWRPYLIGKPFTVRTDQKSLKYFLEQRITTPAQARWLPKLLGYDYKIEYKKGAENQGADSLSRVVEFQFLSISISHAEWWPTLQEEVHRDSFYKDLLEKSPPQSRHQLYQRDGVWFKRNRIYLSPTSTLIPKIMTDCHSSPIGGHFGFHKTLSRIKHSFLWSNMRRTIKEFLQQCDICQRYKTDCMKPAGLLQPLPIPTQEWTEISMDFIERLPPSNGYTIIMVIVDRLTKYAHFVALKHPFTAITVAKEFVANVVRLHGIPTSIVSDRDKVFISSFWQALFQLQGTQLCMSSSYHPQSDGQTEVVNRTLDQYLRCFTGDQPRKWTEWFPWAEFSYNTSIHSSTKMTPFEAVYGFPPPSPLAYVPGTSRVQAVDEYVRDRDAILRELRHNLSVARDRMKSQADQNRREVFFMIIEKVGAVAYKLALPPSSQIHNVFHVSLLRKHAGTNAPASTQLPPVAEDSTILPQPEAVLNRRVIRKGKYRPRILERGGMIRAITHGAMQAIIHAIIHGAMHAQNKLVNVDAGFGFSSFYDQDLCSINFITARRSPRKASSPEIPAHTDKSEYAGCFPGANPPTLKSDMKVRGTLATNLMAFSWLPLNPSFPLFSRRYGTLTAALWANVGSCVLRHGSGKAWLSWFCEILFPLFGGRYGTPTAALWANVGSCVLRHGSGESVAVVARFSGWRACLANCRRPGLLASRPLAGMALYLLQEIGLADDVLVDEQDISAPVPPRTRLLRNTPVCRTLPSDICSPCLVSSTYFSQTPVPQFLVLGNVVDQQ</sequence>
<evidence type="ECO:0000313" key="1">
    <source>
        <dbReference type="EMBL" id="KAH9779619.1"/>
    </source>
</evidence>
<evidence type="ECO:0000313" key="2">
    <source>
        <dbReference type="Proteomes" id="UP000829398"/>
    </source>
</evidence>
<reference evidence="2" key="1">
    <citation type="journal article" date="2023" name="Hortic. Res.">
        <title>A chromosome-level phased genome enabling allele-level studies in sweet orange: a case study on citrus Huanglongbing tolerance.</title>
        <authorList>
            <person name="Wu B."/>
            <person name="Yu Q."/>
            <person name="Deng Z."/>
            <person name="Duan Y."/>
            <person name="Luo F."/>
            <person name="Gmitter F. Jr."/>
        </authorList>
    </citation>
    <scope>NUCLEOTIDE SEQUENCE [LARGE SCALE GENOMIC DNA]</scope>
    <source>
        <strain evidence="2">cv. Valencia</strain>
    </source>
</reference>
<protein>
    <submittedName>
        <fullName evidence="1">Uncharacterized protein</fullName>
    </submittedName>
</protein>
<name>A0ACB8M1T2_CITSI</name>
<proteinExistence type="predicted"/>
<organism evidence="1 2">
    <name type="scientific">Citrus sinensis</name>
    <name type="common">Sweet orange</name>
    <name type="synonym">Citrus aurantium var. sinensis</name>
    <dbReference type="NCBI Taxonomy" id="2711"/>
    <lineage>
        <taxon>Eukaryota</taxon>
        <taxon>Viridiplantae</taxon>
        <taxon>Streptophyta</taxon>
        <taxon>Embryophyta</taxon>
        <taxon>Tracheophyta</taxon>
        <taxon>Spermatophyta</taxon>
        <taxon>Magnoliopsida</taxon>
        <taxon>eudicotyledons</taxon>
        <taxon>Gunneridae</taxon>
        <taxon>Pentapetalae</taxon>
        <taxon>rosids</taxon>
        <taxon>malvids</taxon>
        <taxon>Sapindales</taxon>
        <taxon>Rutaceae</taxon>
        <taxon>Aurantioideae</taxon>
        <taxon>Citrus</taxon>
    </lineage>
</organism>
<comment type="caution">
    <text evidence="1">The sequence shown here is derived from an EMBL/GenBank/DDBJ whole genome shotgun (WGS) entry which is preliminary data.</text>
</comment>
<gene>
    <name evidence="1" type="ORF">KPL71_007762</name>
</gene>
<keyword evidence="2" id="KW-1185">Reference proteome</keyword>
<dbReference type="Proteomes" id="UP000829398">
    <property type="component" value="Chromosome 3"/>
</dbReference>
<dbReference type="EMBL" id="CM039172">
    <property type="protein sequence ID" value="KAH9779619.1"/>
    <property type="molecule type" value="Genomic_DNA"/>
</dbReference>
<accession>A0ACB8M1T2</accession>